<protein>
    <submittedName>
        <fullName evidence="1">Uncharacterized protein</fullName>
    </submittedName>
</protein>
<comment type="caution">
    <text evidence="1">The sequence shown here is derived from an EMBL/GenBank/DDBJ whole genome shotgun (WGS) entry which is preliminary data.</text>
</comment>
<sequence>MAVDIGSEALGRSSNFTYGYTIINKDTPAIINGTITSIDVWAGTTITGFRIGT</sequence>
<feature type="non-terminal residue" evidence="1">
    <location>
        <position position="53"/>
    </location>
</feature>
<gene>
    <name evidence="1" type="ORF">S06H3_24602</name>
</gene>
<evidence type="ECO:0000313" key="1">
    <source>
        <dbReference type="EMBL" id="GAI25945.1"/>
    </source>
</evidence>
<accession>X1NGM7</accession>
<proteinExistence type="predicted"/>
<organism evidence="1">
    <name type="scientific">marine sediment metagenome</name>
    <dbReference type="NCBI Taxonomy" id="412755"/>
    <lineage>
        <taxon>unclassified sequences</taxon>
        <taxon>metagenomes</taxon>
        <taxon>ecological metagenomes</taxon>
    </lineage>
</organism>
<dbReference type="EMBL" id="BARV01013762">
    <property type="protein sequence ID" value="GAI25945.1"/>
    <property type="molecule type" value="Genomic_DNA"/>
</dbReference>
<reference evidence="1" key="1">
    <citation type="journal article" date="2014" name="Front. Microbiol.">
        <title>High frequency of phylogenetically diverse reductive dehalogenase-homologous genes in deep subseafloor sedimentary metagenomes.</title>
        <authorList>
            <person name="Kawai M."/>
            <person name="Futagami T."/>
            <person name="Toyoda A."/>
            <person name="Takaki Y."/>
            <person name="Nishi S."/>
            <person name="Hori S."/>
            <person name="Arai W."/>
            <person name="Tsubouchi T."/>
            <person name="Morono Y."/>
            <person name="Uchiyama I."/>
            <person name="Ito T."/>
            <person name="Fujiyama A."/>
            <person name="Inagaki F."/>
            <person name="Takami H."/>
        </authorList>
    </citation>
    <scope>NUCLEOTIDE SEQUENCE</scope>
    <source>
        <strain evidence="1">Expedition CK06-06</strain>
    </source>
</reference>
<name>X1NGM7_9ZZZZ</name>
<dbReference type="AlphaFoldDB" id="X1NGM7"/>